<reference evidence="1" key="1">
    <citation type="journal article" date="2022" name="Int. J. Mol. Sci.">
        <title>Draft Genome of Tanacetum Coccineum: Genomic Comparison of Closely Related Tanacetum-Family Plants.</title>
        <authorList>
            <person name="Yamashiro T."/>
            <person name="Shiraishi A."/>
            <person name="Nakayama K."/>
            <person name="Satake H."/>
        </authorList>
    </citation>
    <scope>NUCLEOTIDE SEQUENCE</scope>
</reference>
<sequence length="340" mass="39578">MSDTERPESTVNEYLTKVRDDSGPRFIKPLFEENIKFEFWGQCINELKDNMFLGNGDENPLEHISNITSIVNLFQSPGVSRDQERFNDLLYNCLEHKINEHEQLQIFYQGLDPGTRMKADFKGPIPRMTLAAGIKAIDELSKHSLSWYKEEEYKKNDFDKVLEHINDFEHNISVLNEEVRMVQHLYKTPNKDKDPLLEETVSSFIKEVQGMQKKSQNFVWRIKRNYDRTFKRHASAIKGIERSLGQIAESIHRRGVGTLPSVIETNPRGLAHAITTRSGLNYQSPKNPIEDNNDLQNITTEHIPTTEKITPEQIPKNTKKTDLPILFPRRLNKEKEKEQF</sequence>
<dbReference type="Proteomes" id="UP001151760">
    <property type="component" value="Unassembled WGS sequence"/>
</dbReference>
<keyword evidence="2" id="KW-1185">Reference proteome</keyword>
<dbReference type="EMBL" id="BQNB010013301">
    <property type="protein sequence ID" value="GJT14297.1"/>
    <property type="molecule type" value="Genomic_DNA"/>
</dbReference>
<reference evidence="1" key="2">
    <citation type="submission" date="2022-01" db="EMBL/GenBank/DDBJ databases">
        <authorList>
            <person name="Yamashiro T."/>
            <person name="Shiraishi A."/>
            <person name="Satake H."/>
            <person name="Nakayama K."/>
        </authorList>
    </citation>
    <scope>NUCLEOTIDE SEQUENCE</scope>
</reference>
<protein>
    <submittedName>
        <fullName evidence="1">Uncharacterized protein</fullName>
    </submittedName>
</protein>
<gene>
    <name evidence="1" type="ORF">Tco_0861339</name>
</gene>
<evidence type="ECO:0000313" key="2">
    <source>
        <dbReference type="Proteomes" id="UP001151760"/>
    </source>
</evidence>
<organism evidence="1 2">
    <name type="scientific">Tanacetum coccineum</name>
    <dbReference type="NCBI Taxonomy" id="301880"/>
    <lineage>
        <taxon>Eukaryota</taxon>
        <taxon>Viridiplantae</taxon>
        <taxon>Streptophyta</taxon>
        <taxon>Embryophyta</taxon>
        <taxon>Tracheophyta</taxon>
        <taxon>Spermatophyta</taxon>
        <taxon>Magnoliopsida</taxon>
        <taxon>eudicotyledons</taxon>
        <taxon>Gunneridae</taxon>
        <taxon>Pentapetalae</taxon>
        <taxon>asterids</taxon>
        <taxon>campanulids</taxon>
        <taxon>Asterales</taxon>
        <taxon>Asteraceae</taxon>
        <taxon>Asteroideae</taxon>
        <taxon>Anthemideae</taxon>
        <taxon>Anthemidinae</taxon>
        <taxon>Tanacetum</taxon>
    </lineage>
</organism>
<accession>A0ABQ5BJQ3</accession>
<comment type="caution">
    <text evidence="1">The sequence shown here is derived from an EMBL/GenBank/DDBJ whole genome shotgun (WGS) entry which is preliminary data.</text>
</comment>
<name>A0ABQ5BJQ3_9ASTR</name>
<evidence type="ECO:0000313" key="1">
    <source>
        <dbReference type="EMBL" id="GJT14297.1"/>
    </source>
</evidence>
<proteinExistence type="predicted"/>